<feature type="compositionally biased region" description="Polar residues" evidence="17">
    <location>
        <begin position="517"/>
        <end position="526"/>
    </location>
</feature>
<evidence type="ECO:0000313" key="23">
    <source>
        <dbReference type="Proteomes" id="UP000031443"/>
    </source>
</evidence>
<dbReference type="SMART" id="SM00109">
    <property type="entry name" value="C1"/>
    <property type="match status" value="1"/>
</dbReference>
<dbReference type="InterPro" id="IPR008271">
    <property type="entry name" value="Ser/Thr_kinase_AS"/>
</dbReference>
<keyword evidence="5" id="KW-0597">Phosphoprotein</keyword>
<dbReference type="InterPro" id="IPR003380">
    <property type="entry name" value="SKI/SNO/DAC"/>
</dbReference>
<evidence type="ECO:0000256" key="12">
    <source>
        <dbReference type="ARBA" id="ARBA00022840"/>
    </source>
</evidence>
<dbReference type="GO" id="GO:0005667">
    <property type="term" value="C:transcription regulator complex"/>
    <property type="evidence" value="ECO:0007669"/>
    <property type="project" value="TreeGrafter"/>
</dbReference>
<dbReference type="InterPro" id="IPR010919">
    <property type="entry name" value="SAND-like_dom_sf"/>
</dbReference>
<dbReference type="SUPFAM" id="SSF56112">
    <property type="entry name" value="Protein kinase-like (PK-like)"/>
    <property type="match status" value="1"/>
</dbReference>
<gene>
    <name evidence="22" type="ORF">UY3_02929</name>
</gene>
<evidence type="ECO:0000313" key="22">
    <source>
        <dbReference type="EMBL" id="EMP39821.1"/>
    </source>
</evidence>
<evidence type="ECO:0000256" key="3">
    <source>
        <dbReference type="ARBA" id="ARBA00012429"/>
    </source>
</evidence>
<dbReference type="Gene3D" id="3.30.200.20">
    <property type="entry name" value="Phosphorylase Kinase, domain 1"/>
    <property type="match status" value="2"/>
</dbReference>
<dbReference type="Gene3D" id="3.30.60.20">
    <property type="match status" value="1"/>
</dbReference>
<dbReference type="GO" id="GO:0005737">
    <property type="term" value="C:cytoplasm"/>
    <property type="evidence" value="ECO:0007669"/>
    <property type="project" value="TreeGrafter"/>
</dbReference>
<dbReference type="InterPro" id="IPR014890">
    <property type="entry name" value="c-SKI_SMAD4-bd_dom"/>
</dbReference>
<dbReference type="GO" id="GO:0000122">
    <property type="term" value="P:negative regulation of transcription by RNA polymerase II"/>
    <property type="evidence" value="ECO:0007669"/>
    <property type="project" value="TreeGrafter"/>
</dbReference>
<dbReference type="InterPro" id="IPR009061">
    <property type="entry name" value="DNA-bd_dom_put_sf"/>
</dbReference>
<dbReference type="SMART" id="SM00666">
    <property type="entry name" value="PB1"/>
    <property type="match status" value="1"/>
</dbReference>
<evidence type="ECO:0000256" key="16">
    <source>
        <dbReference type="SAM" id="Coils"/>
    </source>
</evidence>
<proteinExistence type="inferred from homology"/>
<dbReference type="InterPro" id="IPR034659">
    <property type="entry name" value="Atypical_PKC"/>
</dbReference>
<dbReference type="STRING" id="8469.M7BPJ9"/>
<dbReference type="Gene3D" id="3.10.390.10">
    <property type="entry name" value="SAND domain-like"/>
    <property type="match status" value="1"/>
</dbReference>
<dbReference type="GO" id="GO:0046332">
    <property type="term" value="F:SMAD binding"/>
    <property type="evidence" value="ECO:0007669"/>
    <property type="project" value="InterPro"/>
</dbReference>
<dbReference type="AlphaFoldDB" id="M7BPJ9"/>
<evidence type="ECO:0000256" key="15">
    <source>
        <dbReference type="PROSITE-ProRule" id="PRU10141"/>
    </source>
</evidence>
<dbReference type="GO" id="GO:0007163">
    <property type="term" value="P:establishment or maintenance of cell polarity"/>
    <property type="evidence" value="ECO:0007669"/>
    <property type="project" value="InterPro"/>
</dbReference>
<dbReference type="InterPro" id="IPR000719">
    <property type="entry name" value="Prot_kinase_dom"/>
</dbReference>
<feature type="binding site" evidence="15">
    <location>
        <position position="196"/>
    </location>
    <ligand>
        <name>ATP</name>
        <dbReference type="ChEBI" id="CHEBI:30616"/>
    </ligand>
</feature>
<dbReference type="InterPro" id="IPR011009">
    <property type="entry name" value="Kinase-like_dom_sf"/>
</dbReference>
<dbReference type="SMART" id="SM01046">
    <property type="entry name" value="c-SKI_SMAD_bind"/>
    <property type="match status" value="1"/>
</dbReference>
<keyword evidence="11" id="KW-0862">Zinc</keyword>
<dbReference type="PROSITE" id="PS50011">
    <property type="entry name" value="PROTEIN_KINASE_DOM"/>
    <property type="match status" value="1"/>
</dbReference>
<dbReference type="InterPro" id="IPR002219">
    <property type="entry name" value="PKC_DAG/PE"/>
</dbReference>
<dbReference type="Pfam" id="PF08782">
    <property type="entry name" value="c-SKI_SMAD_bind"/>
    <property type="match status" value="1"/>
</dbReference>
<comment type="catalytic activity">
    <reaction evidence="13">
        <text>L-threonyl-[protein] + ATP = O-phospho-L-threonyl-[protein] + ADP + H(+)</text>
        <dbReference type="Rhea" id="RHEA:46608"/>
        <dbReference type="Rhea" id="RHEA-COMP:11060"/>
        <dbReference type="Rhea" id="RHEA-COMP:11605"/>
        <dbReference type="ChEBI" id="CHEBI:15378"/>
        <dbReference type="ChEBI" id="CHEBI:30013"/>
        <dbReference type="ChEBI" id="CHEBI:30616"/>
        <dbReference type="ChEBI" id="CHEBI:61977"/>
        <dbReference type="ChEBI" id="CHEBI:456216"/>
        <dbReference type="EC" id="2.7.11.13"/>
    </reaction>
</comment>
<dbReference type="GO" id="GO:0005524">
    <property type="term" value="F:ATP binding"/>
    <property type="evidence" value="ECO:0007669"/>
    <property type="project" value="UniProtKB-UniRule"/>
</dbReference>
<name>M7BPJ9_CHEMY</name>
<dbReference type="FunFam" id="3.10.390.10:FF:000002">
    <property type="entry name" value="Putative ski oncogene"/>
    <property type="match status" value="1"/>
</dbReference>
<dbReference type="CDD" id="cd06404">
    <property type="entry name" value="PB1_aPKC"/>
    <property type="match status" value="1"/>
</dbReference>
<evidence type="ECO:0000259" key="21">
    <source>
        <dbReference type="PROSITE" id="PS51745"/>
    </source>
</evidence>
<keyword evidence="8 15" id="KW-0547">Nucleotide-binding</keyword>
<keyword evidence="9" id="KW-0863">Zinc-finger</keyword>
<dbReference type="InterPro" id="IPR046349">
    <property type="entry name" value="C1-like_sf"/>
</dbReference>
<dbReference type="PROSITE" id="PS50081">
    <property type="entry name" value="ZF_DAG_PE_2"/>
    <property type="match status" value="1"/>
</dbReference>
<dbReference type="PROSITE" id="PS00107">
    <property type="entry name" value="PROTEIN_KINASE_ATP"/>
    <property type="match status" value="1"/>
</dbReference>
<dbReference type="GO" id="GO:0000978">
    <property type="term" value="F:RNA polymerase II cis-regulatory region sequence-specific DNA binding"/>
    <property type="evidence" value="ECO:0007669"/>
    <property type="project" value="TreeGrafter"/>
</dbReference>
<dbReference type="GO" id="GO:0004697">
    <property type="term" value="F:diacylglycerol-dependent serine/threonine kinase activity"/>
    <property type="evidence" value="ECO:0007669"/>
    <property type="project" value="UniProtKB-EC"/>
</dbReference>
<dbReference type="Gene3D" id="1.10.510.10">
    <property type="entry name" value="Transferase(Phosphotransferase) domain 1"/>
    <property type="match status" value="2"/>
</dbReference>
<dbReference type="GO" id="GO:0008270">
    <property type="term" value="F:zinc ion binding"/>
    <property type="evidence" value="ECO:0007669"/>
    <property type="project" value="UniProtKB-KW"/>
</dbReference>
<keyword evidence="6" id="KW-0808">Transferase</keyword>
<evidence type="ECO:0000256" key="1">
    <source>
        <dbReference type="ARBA" id="ARBA00005490"/>
    </source>
</evidence>
<feature type="coiled-coil region" evidence="16">
    <location>
        <begin position="1078"/>
        <end position="1221"/>
    </location>
</feature>
<feature type="compositionally biased region" description="Polar residues" evidence="17">
    <location>
        <begin position="537"/>
        <end position="549"/>
    </location>
</feature>
<evidence type="ECO:0000256" key="10">
    <source>
        <dbReference type="ARBA" id="ARBA00022777"/>
    </source>
</evidence>
<dbReference type="CDD" id="cd05588">
    <property type="entry name" value="STKc_aPKC"/>
    <property type="match status" value="1"/>
</dbReference>
<dbReference type="FunFam" id="3.30.60.20:FF:000012">
    <property type="entry name" value="Protein kinase C"/>
    <property type="match status" value="1"/>
</dbReference>
<feature type="domain" description="AGC-kinase C-terminal" evidence="20">
    <location>
        <begin position="488"/>
        <end position="555"/>
    </location>
</feature>
<protein>
    <recommendedName>
        <fullName evidence="3">protein kinase C</fullName>
        <ecNumber evidence="3">2.7.11.13</ecNumber>
    </recommendedName>
</protein>
<dbReference type="InterPro" id="IPR000270">
    <property type="entry name" value="PB1_dom"/>
</dbReference>
<dbReference type="SUPFAM" id="SSF54277">
    <property type="entry name" value="CAD &amp; PB1 domains"/>
    <property type="match status" value="1"/>
</dbReference>
<dbReference type="PROSITE" id="PS51745">
    <property type="entry name" value="PB1"/>
    <property type="match status" value="1"/>
</dbReference>
<dbReference type="EC" id="2.7.11.13" evidence="3"/>
<dbReference type="PRINTS" id="PR00008">
    <property type="entry name" value="DAGPEDOMAIN"/>
</dbReference>
<evidence type="ECO:0000256" key="9">
    <source>
        <dbReference type="ARBA" id="ARBA00022771"/>
    </source>
</evidence>
<dbReference type="Pfam" id="PF02437">
    <property type="entry name" value="Ski_Sno_DHD"/>
    <property type="match status" value="1"/>
</dbReference>
<evidence type="ECO:0000256" key="13">
    <source>
        <dbReference type="ARBA" id="ARBA00047272"/>
    </source>
</evidence>
<dbReference type="SMART" id="SM00133">
    <property type="entry name" value="S_TK_X"/>
    <property type="match status" value="1"/>
</dbReference>
<dbReference type="Gene3D" id="3.10.260.20">
    <property type="entry name" value="Ski"/>
    <property type="match status" value="1"/>
</dbReference>
<keyword evidence="12 15" id="KW-0067">ATP-binding</keyword>
<dbReference type="InterPro" id="IPR000961">
    <property type="entry name" value="AGC-kinase_C"/>
</dbReference>
<dbReference type="InterPro" id="IPR053793">
    <property type="entry name" value="PB1-like"/>
</dbReference>
<dbReference type="SMART" id="SM00220">
    <property type="entry name" value="S_TKc"/>
    <property type="match status" value="1"/>
</dbReference>
<dbReference type="GO" id="GO:0030514">
    <property type="term" value="P:negative regulation of BMP signaling pathway"/>
    <property type="evidence" value="ECO:0007669"/>
    <property type="project" value="TreeGrafter"/>
</dbReference>
<evidence type="ECO:0000256" key="14">
    <source>
        <dbReference type="ARBA" id="ARBA00047470"/>
    </source>
</evidence>
<feature type="region of interest" description="Disordered" evidence="17">
    <location>
        <begin position="1008"/>
        <end position="1062"/>
    </location>
</feature>
<dbReference type="CDD" id="cd21084">
    <property type="entry name" value="DHD_Sno"/>
    <property type="match status" value="1"/>
</dbReference>
<dbReference type="SUPFAM" id="SSF57889">
    <property type="entry name" value="Cysteine-rich domain"/>
    <property type="match status" value="1"/>
</dbReference>
<dbReference type="InterPro" id="IPR017892">
    <property type="entry name" value="Pkinase_C"/>
</dbReference>
<dbReference type="GO" id="GO:0005634">
    <property type="term" value="C:nucleus"/>
    <property type="evidence" value="ECO:0007669"/>
    <property type="project" value="UniProtKB-ARBA"/>
</dbReference>
<evidence type="ECO:0000256" key="11">
    <source>
        <dbReference type="ARBA" id="ARBA00022833"/>
    </source>
</evidence>
<dbReference type="Pfam" id="PF00433">
    <property type="entry name" value="Pkinase_C"/>
    <property type="match status" value="1"/>
</dbReference>
<evidence type="ECO:0000256" key="2">
    <source>
        <dbReference type="ARBA" id="ARBA00009513"/>
    </source>
</evidence>
<dbReference type="CDD" id="cd20794">
    <property type="entry name" value="C1_aPKC"/>
    <property type="match status" value="1"/>
</dbReference>
<dbReference type="InterPro" id="IPR017441">
    <property type="entry name" value="Protein_kinase_ATP_BS"/>
</dbReference>
<dbReference type="InterPro" id="IPR034877">
    <property type="entry name" value="PB1_aPKC"/>
</dbReference>
<evidence type="ECO:0000256" key="17">
    <source>
        <dbReference type="SAM" id="MobiDB-lite"/>
    </source>
</evidence>
<feature type="compositionally biased region" description="Polar residues" evidence="17">
    <location>
        <begin position="1040"/>
        <end position="1056"/>
    </location>
</feature>
<dbReference type="PROSITE" id="PS51285">
    <property type="entry name" value="AGC_KINASE_CTER"/>
    <property type="match status" value="1"/>
</dbReference>
<feature type="domain" description="Protein kinase" evidence="18">
    <location>
        <begin position="163"/>
        <end position="487"/>
    </location>
</feature>
<dbReference type="Pfam" id="PF00130">
    <property type="entry name" value="C1_1"/>
    <property type="match status" value="1"/>
</dbReference>
<reference evidence="23" key="1">
    <citation type="journal article" date="2013" name="Nat. Genet.">
        <title>The draft genomes of soft-shell turtle and green sea turtle yield insights into the development and evolution of the turtle-specific body plan.</title>
        <authorList>
            <person name="Wang Z."/>
            <person name="Pascual-Anaya J."/>
            <person name="Zadissa A."/>
            <person name="Li W."/>
            <person name="Niimura Y."/>
            <person name="Huang Z."/>
            <person name="Li C."/>
            <person name="White S."/>
            <person name="Xiong Z."/>
            <person name="Fang D."/>
            <person name="Wang B."/>
            <person name="Ming Y."/>
            <person name="Chen Y."/>
            <person name="Zheng Y."/>
            <person name="Kuraku S."/>
            <person name="Pignatelli M."/>
            <person name="Herrero J."/>
            <person name="Beal K."/>
            <person name="Nozawa M."/>
            <person name="Li Q."/>
            <person name="Wang J."/>
            <person name="Zhang H."/>
            <person name="Yu L."/>
            <person name="Shigenobu S."/>
            <person name="Wang J."/>
            <person name="Liu J."/>
            <person name="Flicek P."/>
            <person name="Searle S."/>
            <person name="Wang J."/>
            <person name="Kuratani S."/>
            <person name="Yin Y."/>
            <person name="Aken B."/>
            <person name="Zhang G."/>
            <person name="Irie N."/>
        </authorList>
    </citation>
    <scope>NUCLEOTIDE SEQUENCE [LARGE SCALE GENOMIC DNA]</scope>
</reference>
<evidence type="ECO:0000259" key="18">
    <source>
        <dbReference type="PROSITE" id="PS50011"/>
    </source>
</evidence>
<dbReference type="GO" id="GO:0000981">
    <property type="term" value="F:DNA-binding transcription factor activity, RNA polymerase II-specific"/>
    <property type="evidence" value="ECO:0007669"/>
    <property type="project" value="TreeGrafter"/>
</dbReference>
<evidence type="ECO:0000256" key="5">
    <source>
        <dbReference type="ARBA" id="ARBA00022553"/>
    </source>
</evidence>
<evidence type="ECO:0000256" key="6">
    <source>
        <dbReference type="ARBA" id="ARBA00022679"/>
    </source>
</evidence>
<comment type="similarity">
    <text evidence="2">Belongs to the SKI family.</text>
</comment>
<organism evidence="22 23">
    <name type="scientific">Chelonia mydas</name>
    <name type="common">Green sea-turtle</name>
    <name type="synonym">Chelonia agassizi</name>
    <dbReference type="NCBI Taxonomy" id="8469"/>
    <lineage>
        <taxon>Eukaryota</taxon>
        <taxon>Metazoa</taxon>
        <taxon>Chordata</taxon>
        <taxon>Craniata</taxon>
        <taxon>Vertebrata</taxon>
        <taxon>Euteleostomi</taxon>
        <taxon>Archelosauria</taxon>
        <taxon>Testudinata</taxon>
        <taxon>Testudines</taxon>
        <taxon>Cryptodira</taxon>
        <taxon>Durocryptodira</taxon>
        <taxon>Americhelydia</taxon>
        <taxon>Chelonioidea</taxon>
        <taxon>Cheloniidae</taxon>
        <taxon>Chelonia</taxon>
    </lineage>
</organism>
<dbReference type="InterPro" id="IPR020454">
    <property type="entry name" value="DAG/PE-bd"/>
</dbReference>
<dbReference type="FunFam" id="3.10.20.90:FF:000071">
    <property type="entry name" value="Protein kinase C"/>
    <property type="match status" value="1"/>
</dbReference>
<keyword evidence="10" id="KW-0418">Kinase</keyword>
<dbReference type="SUPFAM" id="SSF46955">
    <property type="entry name" value="Putative DNA-binding domain"/>
    <property type="match status" value="1"/>
</dbReference>
<dbReference type="Proteomes" id="UP000031443">
    <property type="component" value="Unassembled WGS sequence"/>
</dbReference>
<keyword evidence="7" id="KW-0479">Metal-binding</keyword>
<evidence type="ECO:0000256" key="4">
    <source>
        <dbReference type="ARBA" id="ARBA00022527"/>
    </source>
</evidence>
<keyword evidence="16" id="KW-0175">Coiled coil</keyword>
<feature type="domain" description="PB1" evidence="21">
    <location>
        <begin position="1"/>
        <end position="70"/>
    </location>
</feature>
<dbReference type="Pfam" id="PF00564">
    <property type="entry name" value="PB1"/>
    <property type="match status" value="1"/>
</dbReference>
<dbReference type="Pfam" id="PF00069">
    <property type="entry name" value="Pkinase"/>
    <property type="match status" value="1"/>
</dbReference>
<evidence type="ECO:0000259" key="19">
    <source>
        <dbReference type="PROSITE" id="PS50081"/>
    </source>
</evidence>
<evidence type="ECO:0000259" key="20">
    <source>
        <dbReference type="PROSITE" id="PS51285"/>
    </source>
</evidence>
<dbReference type="PROSITE" id="PS00479">
    <property type="entry name" value="ZF_DAG_PE_1"/>
    <property type="match status" value="1"/>
</dbReference>
<dbReference type="GO" id="GO:0030512">
    <property type="term" value="P:negative regulation of transforming growth factor beta receptor signaling pathway"/>
    <property type="evidence" value="ECO:0007669"/>
    <property type="project" value="TreeGrafter"/>
</dbReference>
<dbReference type="FunFam" id="3.30.200.20:FF:000070">
    <property type="entry name" value="Protein kinase C"/>
    <property type="match status" value="1"/>
</dbReference>
<feature type="region of interest" description="Disordered" evidence="17">
    <location>
        <begin position="515"/>
        <end position="563"/>
    </location>
</feature>
<keyword evidence="4" id="KW-0723">Serine/threonine-protein kinase</keyword>
<dbReference type="PANTHER" id="PTHR10005">
    <property type="entry name" value="SKI ONCOGENE-RELATED"/>
    <property type="match status" value="1"/>
</dbReference>
<dbReference type="PANTHER" id="PTHR10005:SF3">
    <property type="entry name" value="SKI-LIKE PROTEIN"/>
    <property type="match status" value="1"/>
</dbReference>
<dbReference type="eggNOG" id="ENOG502QT5P">
    <property type="taxonomic scope" value="Eukaryota"/>
</dbReference>
<evidence type="ECO:0000256" key="8">
    <source>
        <dbReference type="ARBA" id="ARBA00022741"/>
    </source>
</evidence>
<feature type="domain" description="Phorbol-ester/DAG-type" evidence="19">
    <location>
        <begin position="87"/>
        <end position="137"/>
    </location>
</feature>
<sequence length="1225" mass="139998">MITYFEPSISFEGLCNKVRDLCFFDNEQLFTMKWIDEEGDPCTVSSQLELEEAFRLYELNKDSELLIHESIYRRGARRWRKLYCANGHTFQAKRFNRRAHCAICTDRIWGLGRQGYKCINCKLLVHKKCHKLVNIECGRHALQPAMSIRESGKPSSSLGLQDFDLLRVIGRGSYAKVLLVRLKKTERIYAMKVVKKELVNDDEDIDWVQTEKHVFEQASNHPFLVGLHSCFQTESRLFFVIEYVNGGDLMFHMQRQRKLPEEHARFYSAEISLALNYLHERGIIYRDLKLDNVLLDSEGHIKLTDYGMCKEGLRPGDTTSTFCGTPNYIAPEILRGEDYGFSVDWWALGVLMFEMMAGRSPFDIVGSSDNPDQNTEDYLFQVILEKQIRIPRSLSVKAASVLKSFLNKVFQEFPLSTYTYEDITEIKIALELKLCRQVILEKQIRIPRSLSVKAASVLKSFLNKDPKERLGCHPQTGFADIQGHPFFRNVDWDLMEQKQVVPPFKPNISGEFGLDNFDSQFTNEPVQLTPDDDSVMESPQTDFSVSPGSDQKESEVQEDGSPPVKKVMTEKHVNSKVQAVVNKMPTIKKENVDEYEDTPMESDGENAKPNSTTLSESLNLNPGLKHTLAQFHLSSQSSLGGPAAFSARYSQESMSPTVFVPLPSPQILPSPLLIPSDSSTELTQSILEGESISCFKVGGEKRLCLPQVLNSVLRDFSLQQINTVCDELYIYCSRCTSDQLHILKVLGILPFNAPSCGLITLTDAQRLCNALLRPRTFPQNGTLLPAKNTLVQLKESGSAFEVEHECLGKCQGLFAPQFYLQPDAPCIQCLECYGMFSPQTFVMHSHRSPDKRTCHWGFESAKWHCYLHVNQKYLGTSEERELKHLLEEMKEKFSMKNQKRIHSKADPQQSLELQQWYPVIKHEADPVTQSHSFIHPSHYLYMCDKVVAPNVSLTLQCKEATKTAVKISEVIKSLPGQSQKPFNSVKHKKAASYPELSLEEQEKIDLKTSTELHKSVDPPMSTNCTRRGKSEHATSKAAAESNQVEVGNGAQTSSPTPIKDISCEDDKGRIMEEVMKTYLKQQEKLNTILQKKQQLQMEVEMLSNSKVMKELTEEQQNLQKELESLQTEHAQRMEEFYVEQRDLEKKLEQVMRQKCTCDSNLEKDKEAEYAAQLAELRQRLDHAEADRQELQDELRQEREAREKLEMMIKELKLQILKSSKNGKEK</sequence>
<dbReference type="EMBL" id="KB515585">
    <property type="protein sequence ID" value="EMP39821.1"/>
    <property type="molecule type" value="Genomic_DNA"/>
</dbReference>
<accession>M7BPJ9</accession>
<dbReference type="FunFam" id="1.10.510.10:FF:000048">
    <property type="entry name" value="Protein kinase C"/>
    <property type="match status" value="1"/>
</dbReference>
<keyword evidence="23" id="KW-1185">Reference proteome</keyword>
<comment type="catalytic activity">
    <reaction evidence="14">
        <text>L-seryl-[protein] + ATP = O-phospho-L-seryl-[protein] + ADP + H(+)</text>
        <dbReference type="Rhea" id="RHEA:17989"/>
        <dbReference type="Rhea" id="RHEA-COMP:9863"/>
        <dbReference type="Rhea" id="RHEA-COMP:11604"/>
        <dbReference type="ChEBI" id="CHEBI:15378"/>
        <dbReference type="ChEBI" id="CHEBI:29999"/>
        <dbReference type="ChEBI" id="CHEBI:30616"/>
        <dbReference type="ChEBI" id="CHEBI:83421"/>
        <dbReference type="ChEBI" id="CHEBI:456216"/>
        <dbReference type="EC" id="2.7.11.13"/>
    </reaction>
</comment>
<dbReference type="InterPro" id="IPR023216">
    <property type="entry name" value="Tscrpt_reg_SKI_SnoN"/>
</dbReference>
<dbReference type="InterPro" id="IPR037000">
    <property type="entry name" value="Ski_DNA-bd_sf"/>
</dbReference>
<dbReference type="Gene3D" id="3.10.20.90">
    <property type="entry name" value="Phosphatidylinositol 3-kinase Catalytic Subunit, Chain A, domain 1"/>
    <property type="match status" value="1"/>
</dbReference>
<dbReference type="PROSITE" id="PS00108">
    <property type="entry name" value="PROTEIN_KINASE_ST"/>
    <property type="match status" value="1"/>
</dbReference>
<evidence type="ECO:0000256" key="7">
    <source>
        <dbReference type="ARBA" id="ARBA00022723"/>
    </source>
</evidence>
<dbReference type="FunFam" id="3.10.260.20:FF:000002">
    <property type="entry name" value="SKI-like oncogene a"/>
    <property type="match status" value="1"/>
</dbReference>
<comment type="similarity">
    <text evidence="1">Belongs to the protein kinase superfamily. AGC Ser/Thr protein kinase family. PKC subfamily.</text>
</comment>
<dbReference type="SUPFAM" id="SSF63763">
    <property type="entry name" value="SAND domain-like"/>
    <property type="match status" value="1"/>
</dbReference>